<dbReference type="AlphaFoldDB" id="A0A2H9TQW8"/>
<dbReference type="Proteomes" id="UP000240830">
    <property type="component" value="Unassembled WGS sequence"/>
</dbReference>
<evidence type="ECO:0000313" key="1">
    <source>
        <dbReference type="EMBL" id="PJF20070.1"/>
    </source>
</evidence>
<keyword evidence="2" id="KW-1185">Reference proteome</keyword>
<reference evidence="1 2" key="1">
    <citation type="submission" date="2016-10" db="EMBL/GenBank/DDBJ databases">
        <title>The genome of Paramicrosporidium saccamoebae is the missing link in understanding Cryptomycota and Microsporidia evolution.</title>
        <authorList>
            <person name="Quandt C.A."/>
            <person name="Beaudet D."/>
            <person name="Corsaro D."/>
            <person name="Michel R."/>
            <person name="Corradi N."/>
            <person name="James T."/>
        </authorList>
    </citation>
    <scope>NUCLEOTIDE SEQUENCE [LARGE SCALE GENOMIC DNA]</scope>
    <source>
        <strain evidence="1 2">KSL3</strain>
    </source>
</reference>
<gene>
    <name evidence="1" type="ORF">PSACC_00122</name>
</gene>
<name>A0A2H9TQW8_9FUNG</name>
<organism evidence="1 2">
    <name type="scientific">Paramicrosporidium saccamoebae</name>
    <dbReference type="NCBI Taxonomy" id="1246581"/>
    <lineage>
        <taxon>Eukaryota</taxon>
        <taxon>Fungi</taxon>
        <taxon>Fungi incertae sedis</taxon>
        <taxon>Cryptomycota</taxon>
        <taxon>Cryptomycota incertae sedis</taxon>
        <taxon>Paramicrosporidium</taxon>
    </lineage>
</organism>
<comment type="caution">
    <text evidence="1">The sequence shown here is derived from an EMBL/GenBank/DDBJ whole genome shotgun (WGS) entry which is preliminary data.</text>
</comment>
<protein>
    <submittedName>
        <fullName evidence="1">Uncharacterized protein</fullName>
    </submittedName>
</protein>
<accession>A0A2H9TQW8</accession>
<sequence length="361" mass="40113">MKFRNEAERDRSLRELIKETNSSLDALLPGSGRTAGSLLTDPAILNQHLASFEEHLEGRVDITPILLLAQRPLQTTGALPTIQTWSFSLLTLLAKLGASVVVPTPLLRHFLTKPLPEGLRDSIYGYFCYANCDAVGRPLVELFIAALETNVPAVMWRWLQCVLGRASFQSALPSAVRMNLMQRLMAMPITLDVLRTVGAGVLGYQPATIAPELPVFFNMLRVALGRKELCEEARLLARQVDMMIRPRRPYAPNRKREDIITEIKTEVVEEVSYARIEARPREVPNVINPTIIGLVESGPTEESGNVDSVEEYTGPAYSFQHNVPNIQPTTLPITLPMKRSLEGLLTETDNLPVLIDDGPDE</sequence>
<proteinExistence type="predicted"/>
<dbReference type="EMBL" id="MTSL01000010">
    <property type="protein sequence ID" value="PJF20070.1"/>
    <property type="molecule type" value="Genomic_DNA"/>
</dbReference>
<evidence type="ECO:0000313" key="2">
    <source>
        <dbReference type="Proteomes" id="UP000240830"/>
    </source>
</evidence>